<dbReference type="HOGENOM" id="CLU_1686375_0_0_1"/>
<dbReference type="Proteomes" id="UP000054466">
    <property type="component" value="Unassembled WGS sequence"/>
</dbReference>
<dbReference type="RefSeq" id="XP_016252036.1">
    <property type="nucleotide sequence ID" value="XM_016390134.1"/>
</dbReference>
<sequence length="156" mass="17493">MLFSVWSLLLASAAAVPAITQAGPSSDCLTVQISLDHTPEPTDSRCEQLCNEREVFCEAGCTTEECKKVCIYEDDLCKMKCKWTPPSPPKDEKGNEYCVPTCLEGHYLCINAEKLPRIEWYVNVHGLCGESSPEADIKNSDFEYWVCRAKCKVEDD</sequence>
<keyword evidence="3" id="KW-1185">Reference proteome</keyword>
<keyword evidence="1" id="KW-0732">Signal</keyword>
<evidence type="ECO:0000313" key="2">
    <source>
        <dbReference type="EMBL" id="KIW31820.1"/>
    </source>
</evidence>
<feature type="signal peptide" evidence="1">
    <location>
        <begin position="1"/>
        <end position="22"/>
    </location>
</feature>
<organism evidence="2 3">
    <name type="scientific">Cladophialophora immunda</name>
    <dbReference type="NCBI Taxonomy" id="569365"/>
    <lineage>
        <taxon>Eukaryota</taxon>
        <taxon>Fungi</taxon>
        <taxon>Dikarya</taxon>
        <taxon>Ascomycota</taxon>
        <taxon>Pezizomycotina</taxon>
        <taxon>Eurotiomycetes</taxon>
        <taxon>Chaetothyriomycetidae</taxon>
        <taxon>Chaetothyriales</taxon>
        <taxon>Herpotrichiellaceae</taxon>
        <taxon>Cladophialophora</taxon>
    </lineage>
</organism>
<dbReference type="EMBL" id="KN847041">
    <property type="protein sequence ID" value="KIW31820.1"/>
    <property type="molecule type" value="Genomic_DNA"/>
</dbReference>
<dbReference type="VEuPathDB" id="FungiDB:PV07_03412"/>
<reference evidence="2 3" key="1">
    <citation type="submission" date="2015-01" db="EMBL/GenBank/DDBJ databases">
        <title>The Genome Sequence of Cladophialophora immunda CBS83496.</title>
        <authorList>
            <consortium name="The Broad Institute Genomics Platform"/>
            <person name="Cuomo C."/>
            <person name="de Hoog S."/>
            <person name="Gorbushina A."/>
            <person name="Stielow B."/>
            <person name="Teixiera M."/>
            <person name="Abouelleil A."/>
            <person name="Chapman S.B."/>
            <person name="Priest M."/>
            <person name="Young S.K."/>
            <person name="Wortman J."/>
            <person name="Nusbaum C."/>
            <person name="Birren B."/>
        </authorList>
    </citation>
    <scope>NUCLEOTIDE SEQUENCE [LARGE SCALE GENOMIC DNA]</scope>
    <source>
        <strain evidence="2 3">CBS 83496</strain>
    </source>
</reference>
<evidence type="ECO:0000256" key="1">
    <source>
        <dbReference type="SAM" id="SignalP"/>
    </source>
</evidence>
<feature type="chain" id="PRO_5002250798" evidence="1">
    <location>
        <begin position="23"/>
        <end position="156"/>
    </location>
</feature>
<dbReference type="AlphaFoldDB" id="A0A0D2CP73"/>
<evidence type="ECO:0000313" key="3">
    <source>
        <dbReference type="Proteomes" id="UP000054466"/>
    </source>
</evidence>
<gene>
    <name evidence="2" type="ORF">PV07_03412</name>
</gene>
<proteinExistence type="predicted"/>
<name>A0A0D2CP73_9EURO</name>
<dbReference type="GeneID" id="27342606"/>
<protein>
    <submittedName>
        <fullName evidence="2">Uncharacterized protein</fullName>
    </submittedName>
</protein>
<accession>A0A0D2CP73</accession>